<protein>
    <submittedName>
        <fullName evidence="2">Uncharacterized protein</fullName>
    </submittedName>
</protein>
<dbReference type="AlphaFoldDB" id="A0AB34Q1H1"/>
<dbReference type="Proteomes" id="UP000030161">
    <property type="component" value="Unassembled WGS sequence"/>
</dbReference>
<accession>A0AB34Q1H1</accession>
<dbReference type="EMBL" id="AJIX01000007">
    <property type="protein sequence ID" value="KGR20621.1"/>
    <property type="molecule type" value="Genomic_DNA"/>
</dbReference>
<reference evidence="2 3" key="1">
    <citation type="submission" date="2013-12" db="EMBL/GenBank/DDBJ databases">
        <title>The Genome Sequence of Candida albicans P78048.</title>
        <authorList>
            <consortium name="The Broad Institute Genome Sequencing Platform"/>
            <consortium name="The Broad Institute Genome Sequencing Center for Infectious Disease"/>
            <person name="Cuomo C."/>
            <person name="Bennett R."/>
            <person name="Hirakawa M."/>
            <person name="Noverr M."/>
            <person name="Mitchell A."/>
            <person name="Young S.K."/>
            <person name="Zeng Q."/>
            <person name="Gargeya S."/>
            <person name="Fitzgerald M."/>
            <person name="Abouelleil A."/>
            <person name="Alvarado L."/>
            <person name="Berlin A.M."/>
            <person name="Chapman S.B."/>
            <person name="Dewar J."/>
            <person name="Goldberg J."/>
            <person name="Griggs A."/>
            <person name="Gujja S."/>
            <person name="Hansen M."/>
            <person name="Howarth C."/>
            <person name="Imamovic A."/>
            <person name="Larimer J."/>
            <person name="McCowan C."/>
            <person name="Murphy C."/>
            <person name="Pearson M."/>
            <person name="Priest M."/>
            <person name="Roberts A."/>
            <person name="Saif S."/>
            <person name="Shea T."/>
            <person name="Sykes S."/>
            <person name="Wortman J."/>
            <person name="Nusbaum C."/>
            <person name="Birren B."/>
        </authorList>
    </citation>
    <scope>NUCLEOTIDE SEQUENCE [LARGE SCALE GENOMIC DNA]</scope>
    <source>
        <strain evidence="2 3">P78048</strain>
    </source>
</reference>
<sequence>MKVSNLVLLDLILLDFGLNYVLMYHLFIVKIYYLIIGKSLIIYGNIYQLIQLN</sequence>
<keyword evidence="1" id="KW-0472">Membrane</keyword>
<evidence type="ECO:0000313" key="2">
    <source>
        <dbReference type="EMBL" id="KGR20621.1"/>
    </source>
</evidence>
<gene>
    <name evidence="2" type="ORF">MG3_00789</name>
</gene>
<name>A0AB34Q1H1_CANAX</name>
<evidence type="ECO:0000256" key="1">
    <source>
        <dbReference type="SAM" id="Phobius"/>
    </source>
</evidence>
<keyword evidence="1" id="KW-0812">Transmembrane</keyword>
<keyword evidence="1" id="KW-1133">Transmembrane helix</keyword>
<comment type="caution">
    <text evidence="2">The sequence shown here is derived from an EMBL/GenBank/DDBJ whole genome shotgun (WGS) entry which is preliminary data.</text>
</comment>
<feature type="transmembrane region" description="Helical" evidence="1">
    <location>
        <begin position="31"/>
        <end position="50"/>
    </location>
</feature>
<organism evidence="2 3">
    <name type="scientific">Candida albicans P78048</name>
    <dbReference type="NCBI Taxonomy" id="1094989"/>
    <lineage>
        <taxon>Eukaryota</taxon>
        <taxon>Fungi</taxon>
        <taxon>Dikarya</taxon>
        <taxon>Ascomycota</taxon>
        <taxon>Saccharomycotina</taxon>
        <taxon>Pichiomycetes</taxon>
        <taxon>Debaryomycetaceae</taxon>
        <taxon>Candida/Lodderomyces clade</taxon>
        <taxon>Candida</taxon>
    </lineage>
</organism>
<evidence type="ECO:0000313" key="3">
    <source>
        <dbReference type="Proteomes" id="UP000030161"/>
    </source>
</evidence>
<proteinExistence type="predicted"/>